<keyword evidence="6 10" id="KW-0256">Endoplasmic reticulum</keyword>
<protein>
    <recommendedName>
        <fullName evidence="10">GPI inositol-deacylase</fullName>
        <ecNumber evidence="10">3.1.-.-</ecNumber>
    </recommendedName>
</protein>
<accession>A0A6A5BYM8</accession>
<dbReference type="Gene3D" id="3.40.50.1820">
    <property type="entry name" value="alpha/beta hydrolase"/>
    <property type="match status" value="1"/>
</dbReference>
<dbReference type="OrthoDB" id="348976at2759"/>
<dbReference type="InterPro" id="IPR012908">
    <property type="entry name" value="PGAP1-ab_dom-like"/>
</dbReference>
<keyword evidence="3 10" id="KW-0813">Transport</keyword>
<dbReference type="PANTHER" id="PTHR15495">
    <property type="entry name" value="NEGATIVE REGULATOR OF VESICLE FORMATION-RELATED"/>
    <property type="match status" value="1"/>
</dbReference>
<dbReference type="SUPFAM" id="SSF53474">
    <property type="entry name" value="alpha/beta-Hydrolases"/>
    <property type="match status" value="1"/>
</dbReference>
<feature type="transmembrane region" description="Helical" evidence="10">
    <location>
        <begin position="927"/>
        <end position="944"/>
    </location>
</feature>
<dbReference type="EMBL" id="VFQX01000027">
    <property type="protein sequence ID" value="KAF0979434.1"/>
    <property type="molecule type" value="Genomic_DNA"/>
</dbReference>
<dbReference type="VEuPathDB" id="AmoebaDB:FDP41_001777"/>
<feature type="transmembrane region" description="Helical" evidence="10">
    <location>
        <begin position="834"/>
        <end position="853"/>
    </location>
</feature>
<dbReference type="GO" id="GO:0050185">
    <property type="term" value="F:phosphatidylinositol deacylase activity"/>
    <property type="evidence" value="ECO:0007669"/>
    <property type="project" value="TreeGrafter"/>
</dbReference>
<dbReference type="OMA" id="WHDELIR"/>
<keyword evidence="4 10" id="KW-0812">Transmembrane</keyword>
<feature type="transmembrane region" description="Helical" evidence="10">
    <location>
        <begin position="26"/>
        <end position="47"/>
    </location>
</feature>
<evidence type="ECO:0000256" key="9">
    <source>
        <dbReference type="ARBA" id="ARBA00023136"/>
    </source>
</evidence>
<dbReference type="Proteomes" id="UP000444721">
    <property type="component" value="Unassembled WGS sequence"/>
</dbReference>
<evidence type="ECO:0000256" key="10">
    <source>
        <dbReference type="RuleBase" id="RU365011"/>
    </source>
</evidence>
<name>A0A6A5BYM8_NAEFO</name>
<dbReference type="RefSeq" id="XP_044564147.1">
    <property type="nucleotide sequence ID" value="XM_044704898.1"/>
</dbReference>
<comment type="similarity">
    <text evidence="2 10">Belongs to the GPI inositol-deacylase family.</text>
</comment>
<feature type="transmembrane region" description="Helical" evidence="10">
    <location>
        <begin position="739"/>
        <end position="770"/>
    </location>
</feature>
<evidence type="ECO:0000256" key="3">
    <source>
        <dbReference type="ARBA" id="ARBA00022448"/>
    </source>
</evidence>
<dbReference type="GO" id="GO:0006505">
    <property type="term" value="P:GPI anchor metabolic process"/>
    <property type="evidence" value="ECO:0007669"/>
    <property type="project" value="TreeGrafter"/>
</dbReference>
<reference evidence="12 13" key="1">
    <citation type="journal article" date="2019" name="Sci. Rep.">
        <title>Nanopore sequencing improves the draft genome of the human pathogenic amoeba Naegleria fowleri.</title>
        <authorList>
            <person name="Liechti N."/>
            <person name="Schurch N."/>
            <person name="Bruggmann R."/>
            <person name="Wittwer M."/>
        </authorList>
    </citation>
    <scope>NUCLEOTIDE SEQUENCE [LARGE SCALE GENOMIC DNA]</scope>
    <source>
        <strain evidence="12 13">ATCC 30894</strain>
    </source>
</reference>
<keyword evidence="5 10" id="KW-0378">Hydrolase</keyword>
<feature type="transmembrane region" description="Helical" evidence="10">
    <location>
        <begin position="782"/>
        <end position="813"/>
    </location>
</feature>
<evidence type="ECO:0000259" key="11">
    <source>
        <dbReference type="Pfam" id="PF07819"/>
    </source>
</evidence>
<dbReference type="GO" id="GO:0015031">
    <property type="term" value="P:protein transport"/>
    <property type="evidence" value="ECO:0007669"/>
    <property type="project" value="UniProtKB-KW"/>
</dbReference>
<sequence>MSQPITSPTPNATTRVRGCFRVSVQVLAWLLFVMIGLLSGRVLYYYYKENYSHHSTDEPYKCIMSWMRPNYISLPFTYYHHQDDDQTSAGRGPQNNNSSTRPPMYTLYRYVDDIDPMRNQKIAPNSKYYRGIPVLFVHGNSGSYKQVRGLGISIVEFLTGKEKHQLDHKIYFDLFYGSYLRENINKRSLKDFDVFAVNFNEQLSALSGDILVEQSKYVRGVLKYISSLYSDEHKPSEIIAIGHSMGGIVLKAAAALKSKDVLPVRTILTLSTPFQRHPILLDRDSDLFYQQLVRLPHSKIDIFSIGGGWHDELIRSDLTGNPLLYKNNSNFYHVMSTTSVPSVHCSTDHQAITWCKQIVLAISKFIIHYAAEGGANLSSNEKKAIFNRYFVDANAQLDFYSSPSRRLNVEKILNMTDGISTGSAVLKSGISLLNLKRMLQNEDSLTLASTSSRSDMMISLIEDKSSKTGQILLHENIDMLPYFKVVGKMNDIEDKSISKGAIKTKITFRKSQLEKFSYMLIDASQSTLAITHSSQKAATIEEPLTLQQLIFDYLNSRRVLLKNAMSYTSVNFPNLPTQFVYQVTFMNKCSNPSSLDTLVEINSHNAKESRIEQFPANAPATFKVKFFESSKTSSGFKIDLFRICSNADYEIEIRLDIPTTLIMFFRYHYSTTILSDVFSLILFTIAYIALNNFEMTFTHALNTTLLARGFIIVAIQLLNLHMFADPREVSYFSYHESELLYIVLSLFLAYFMLQLLNILFIFISYIIYLPSLMFEFLLKNKWVIFAFSFVICVAVTRYIHVGIGFVLTLLFMLGNIAVTRRHDTSTQQVMKYSYLMLHIIPTLIFLPSLVVWLKEWNESMQWMRKSTTTTEMASPYRALLDIILQSKPEARFANRVQPLLVVPCMIVFAAIFGASAMSNPNDSRRNYLLMALLEIAACIGTIYFRFGVYGYVLACSGAISVYIIVVTLLKRVSHSEQQQKEKSE</sequence>
<dbReference type="VEuPathDB" id="AmoebaDB:NfTy_055340"/>
<feature type="transmembrane region" description="Helical" evidence="10">
    <location>
        <begin position="950"/>
        <end position="969"/>
    </location>
</feature>
<evidence type="ECO:0000256" key="2">
    <source>
        <dbReference type="ARBA" id="ARBA00006931"/>
    </source>
</evidence>
<keyword evidence="13" id="KW-1185">Reference proteome</keyword>
<comment type="subcellular location">
    <subcellularLocation>
        <location evidence="1">Endoplasmic reticulum membrane</location>
        <topology evidence="1">Multi-pass membrane protein</topology>
    </subcellularLocation>
</comment>
<feature type="transmembrane region" description="Helical" evidence="10">
    <location>
        <begin position="896"/>
        <end position="915"/>
    </location>
</feature>
<dbReference type="VEuPathDB" id="AmoebaDB:NF0125660"/>
<evidence type="ECO:0000256" key="5">
    <source>
        <dbReference type="ARBA" id="ARBA00022801"/>
    </source>
</evidence>
<feature type="transmembrane region" description="Helical" evidence="10">
    <location>
        <begin position="696"/>
        <end position="718"/>
    </location>
</feature>
<proteinExistence type="inferred from homology"/>
<dbReference type="InterPro" id="IPR029058">
    <property type="entry name" value="AB_hydrolase_fold"/>
</dbReference>
<comment type="caution">
    <text evidence="12">The sequence shown here is derived from an EMBL/GenBank/DDBJ whole genome shotgun (WGS) entry which is preliminary data.</text>
</comment>
<feature type="domain" description="GPI inositol-deacylase PGAP1-like alpha/beta" evidence="11">
    <location>
        <begin position="130"/>
        <end position="369"/>
    </location>
</feature>
<dbReference type="InterPro" id="IPR039529">
    <property type="entry name" value="PGAP1/BST1"/>
</dbReference>
<keyword evidence="9 10" id="KW-0472">Membrane</keyword>
<gene>
    <name evidence="12" type="ORF">FDP41_001777</name>
</gene>
<keyword evidence="8 10" id="KW-1133">Transmembrane helix</keyword>
<dbReference type="GeneID" id="68108995"/>
<evidence type="ECO:0000256" key="6">
    <source>
        <dbReference type="ARBA" id="ARBA00022824"/>
    </source>
</evidence>
<keyword evidence="7 10" id="KW-0653">Protein transport</keyword>
<evidence type="ECO:0000313" key="12">
    <source>
        <dbReference type="EMBL" id="KAF0979434.1"/>
    </source>
</evidence>
<dbReference type="Pfam" id="PF07819">
    <property type="entry name" value="PGAP1"/>
    <property type="match status" value="1"/>
</dbReference>
<dbReference type="EC" id="3.1.-.-" evidence="10"/>
<feature type="transmembrane region" description="Helical" evidence="10">
    <location>
        <begin position="673"/>
        <end position="690"/>
    </location>
</feature>
<evidence type="ECO:0000313" key="13">
    <source>
        <dbReference type="Proteomes" id="UP000444721"/>
    </source>
</evidence>
<dbReference type="GO" id="GO:0005789">
    <property type="term" value="C:endoplasmic reticulum membrane"/>
    <property type="evidence" value="ECO:0007669"/>
    <property type="project" value="UniProtKB-SubCell"/>
</dbReference>
<evidence type="ECO:0000256" key="7">
    <source>
        <dbReference type="ARBA" id="ARBA00022927"/>
    </source>
</evidence>
<dbReference type="GO" id="GO:0006888">
    <property type="term" value="P:endoplasmic reticulum to Golgi vesicle-mediated transport"/>
    <property type="evidence" value="ECO:0007669"/>
    <property type="project" value="TreeGrafter"/>
</dbReference>
<evidence type="ECO:0000256" key="1">
    <source>
        <dbReference type="ARBA" id="ARBA00004477"/>
    </source>
</evidence>
<dbReference type="AlphaFoldDB" id="A0A6A5BYM8"/>
<comment type="function">
    <text evidence="10">Involved in inositol deacylation of GPI-anchored proteins which plays important roles in the quality control and ER-associated degradation of GPI-anchored proteins.</text>
</comment>
<dbReference type="PANTHER" id="PTHR15495:SF7">
    <property type="entry name" value="GPI INOSITOL-DEACYLASE"/>
    <property type="match status" value="1"/>
</dbReference>
<evidence type="ECO:0000256" key="4">
    <source>
        <dbReference type="ARBA" id="ARBA00022692"/>
    </source>
</evidence>
<organism evidence="12 13">
    <name type="scientific">Naegleria fowleri</name>
    <name type="common">Brain eating amoeba</name>
    <dbReference type="NCBI Taxonomy" id="5763"/>
    <lineage>
        <taxon>Eukaryota</taxon>
        <taxon>Discoba</taxon>
        <taxon>Heterolobosea</taxon>
        <taxon>Tetramitia</taxon>
        <taxon>Eutetramitia</taxon>
        <taxon>Vahlkampfiidae</taxon>
        <taxon>Naegleria</taxon>
    </lineage>
</organism>
<evidence type="ECO:0000256" key="8">
    <source>
        <dbReference type="ARBA" id="ARBA00022989"/>
    </source>
</evidence>